<reference evidence="3 4" key="1">
    <citation type="submission" date="2021-01" db="EMBL/GenBank/DDBJ databases">
        <title>Genome seq and assembly of Flavobacterium sp. GN10.</title>
        <authorList>
            <person name="Chhetri G."/>
        </authorList>
    </citation>
    <scope>NUCLEOTIDE SEQUENCE [LARGE SCALE GENOMIC DNA]</scope>
    <source>
        <strain evidence="3 4">GN10</strain>
    </source>
</reference>
<dbReference type="EMBL" id="JAERSF010000006">
    <property type="protein sequence ID" value="MBL0739462.1"/>
    <property type="molecule type" value="Genomic_DNA"/>
</dbReference>
<evidence type="ECO:0000256" key="1">
    <source>
        <dbReference type="SAM" id="Phobius"/>
    </source>
</evidence>
<comment type="caution">
    <text evidence="3">The sequence shown here is derived from an EMBL/GenBank/DDBJ whole genome shotgun (WGS) entry which is preliminary data.</text>
</comment>
<feature type="transmembrane region" description="Helical" evidence="1">
    <location>
        <begin position="12"/>
        <end position="31"/>
    </location>
</feature>
<keyword evidence="3" id="KW-0808">Transferase</keyword>
<keyword evidence="4" id="KW-1185">Reference proteome</keyword>
<dbReference type="GO" id="GO:0016301">
    <property type="term" value="F:kinase activity"/>
    <property type="evidence" value="ECO:0007669"/>
    <property type="project" value="UniProtKB-KW"/>
</dbReference>
<dbReference type="RefSeq" id="WP_202006443.1">
    <property type="nucleotide sequence ID" value="NZ_JAERSF010000006.1"/>
</dbReference>
<protein>
    <submittedName>
        <fullName evidence="3">Sensor histidine kinase</fullName>
    </submittedName>
</protein>
<evidence type="ECO:0000313" key="3">
    <source>
        <dbReference type="EMBL" id="MBL0739462.1"/>
    </source>
</evidence>
<sequence>MKNIIHKINENRGFLLFILLFAYVQSIYTRIVGRQEINAYTFTPEAALATLIGAGILFLIILFFIRKWQKNDVFDTRTMLKVFGWSLLAFVVSMLLIGFLISLAFGTIARNFNPHTLTISLFSHFLDGFIYGSFFLAYYYYQDNKKHQQKLTAYNEALAESKISQLKTQLNPHFLFNNLNILDQLIEEDKEKASDFLNEFAEIYRYVLQSTDKELVSIKEEIDFVQQYFKLFDYKYGNAYQLQIEMDNTNGFIVPMALQLLLENAVQHNLGTKEKPIRIQIETGANISVSNNLNLKRNSKPASGRALKNLEEQYGLLSGRCIEIHQTEKTFSVSIPLIHKQNI</sequence>
<dbReference type="InterPro" id="IPR050640">
    <property type="entry name" value="Bact_2-comp_sensor_kinase"/>
</dbReference>
<dbReference type="PANTHER" id="PTHR34220">
    <property type="entry name" value="SENSOR HISTIDINE KINASE YPDA"/>
    <property type="match status" value="1"/>
</dbReference>
<dbReference type="Pfam" id="PF06580">
    <property type="entry name" value="His_kinase"/>
    <property type="match status" value="1"/>
</dbReference>
<keyword evidence="1" id="KW-1133">Transmembrane helix</keyword>
<organism evidence="3 4">
    <name type="scientific">Flavobacterium tagetis</name>
    <dbReference type="NCBI Taxonomy" id="2801336"/>
    <lineage>
        <taxon>Bacteria</taxon>
        <taxon>Pseudomonadati</taxon>
        <taxon>Bacteroidota</taxon>
        <taxon>Flavobacteriia</taxon>
        <taxon>Flavobacteriales</taxon>
        <taxon>Flavobacteriaceae</taxon>
        <taxon>Flavobacterium</taxon>
    </lineage>
</organism>
<feature type="transmembrane region" description="Helical" evidence="1">
    <location>
        <begin position="85"/>
        <end position="109"/>
    </location>
</feature>
<accession>A0ABS1KL85</accession>
<keyword evidence="1" id="KW-0812">Transmembrane</keyword>
<feature type="transmembrane region" description="Helical" evidence="1">
    <location>
        <begin position="46"/>
        <end position="65"/>
    </location>
</feature>
<gene>
    <name evidence="3" type="ORF">JI750_21405</name>
</gene>
<evidence type="ECO:0000259" key="2">
    <source>
        <dbReference type="Pfam" id="PF06580"/>
    </source>
</evidence>
<feature type="domain" description="Signal transduction histidine kinase internal region" evidence="2">
    <location>
        <begin position="162"/>
        <end position="238"/>
    </location>
</feature>
<proteinExistence type="predicted"/>
<feature type="transmembrane region" description="Helical" evidence="1">
    <location>
        <begin position="121"/>
        <end position="141"/>
    </location>
</feature>
<dbReference type="InterPro" id="IPR010559">
    <property type="entry name" value="Sig_transdc_His_kin_internal"/>
</dbReference>
<keyword evidence="1" id="KW-0472">Membrane</keyword>
<dbReference type="PANTHER" id="PTHR34220:SF7">
    <property type="entry name" value="SENSOR HISTIDINE KINASE YPDA"/>
    <property type="match status" value="1"/>
</dbReference>
<evidence type="ECO:0000313" key="4">
    <source>
        <dbReference type="Proteomes" id="UP000603728"/>
    </source>
</evidence>
<dbReference type="Proteomes" id="UP000603728">
    <property type="component" value="Unassembled WGS sequence"/>
</dbReference>
<keyword evidence="3" id="KW-0418">Kinase</keyword>
<name>A0ABS1KL85_9FLAO</name>